<dbReference type="Proteomes" id="UP000035618">
    <property type="component" value="Unassembled WGS sequence"/>
</dbReference>
<evidence type="ECO:0000313" key="1">
    <source>
        <dbReference type="EMBL" id="KLA44929.1"/>
    </source>
</evidence>
<protein>
    <submittedName>
        <fullName evidence="1">Uncharacterized protein</fullName>
    </submittedName>
</protein>
<dbReference type="EMBL" id="JHAJ01000113">
    <property type="protein sequence ID" value="KLA44929.1"/>
    <property type="molecule type" value="Genomic_DNA"/>
</dbReference>
<accession>A0A837ISD9</accession>
<gene>
    <name evidence="1" type="ORF">LRB_1697</name>
</gene>
<name>A0A837ISD9_9LACO</name>
<sequence>MIKKKEFVGKLLEHGHCIWQSNWDEILAGFYGYISKIAVLTVIDGLAY</sequence>
<evidence type="ECO:0000313" key="2">
    <source>
        <dbReference type="Proteomes" id="UP000035618"/>
    </source>
</evidence>
<organism evidence="1 2">
    <name type="scientific">Ligilactobacillus ruminis</name>
    <dbReference type="NCBI Taxonomy" id="1623"/>
    <lineage>
        <taxon>Bacteria</taxon>
        <taxon>Bacillati</taxon>
        <taxon>Bacillota</taxon>
        <taxon>Bacilli</taxon>
        <taxon>Lactobacillales</taxon>
        <taxon>Lactobacillaceae</taxon>
        <taxon>Ligilactobacillus</taxon>
    </lineage>
</organism>
<comment type="caution">
    <text evidence="1">The sequence shown here is derived from an EMBL/GenBank/DDBJ whole genome shotgun (WGS) entry which is preliminary data.</text>
</comment>
<proteinExistence type="predicted"/>
<reference evidence="1 2" key="1">
    <citation type="journal article" date="2015" name="BMC Microbiol.">
        <title>Lactobacillus ruminis strains cluster according to their mammalian gut source.</title>
        <authorList>
            <person name="O' Donnell M.M."/>
            <person name="Harris H.M."/>
            <person name="Lynch D.B."/>
            <person name="Ross R.P."/>
            <person name="O'Toole P.W."/>
        </authorList>
    </citation>
    <scope>NUCLEOTIDE SEQUENCE [LARGE SCALE GENOMIC DNA]</scope>
    <source>
        <strain evidence="1 2">ATCC 27780</strain>
    </source>
</reference>
<dbReference type="RefSeq" id="WP_164477222.1">
    <property type="nucleotide sequence ID" value="NZ_JHAJ01000113.1"/>
</dbReference>
<dbReference type="AlphaFoldDB" id="A0A837ISD9"/>